<keyword evidence="7" id="KW-1133">Transmembrane helix</keyword>
<dbReference type="STRING" id="1423740.FC36_GL000846"/>
<evidence type="ECO:0000313" key="10">
    <source>
        <dbReference type="Proteomes" id="UP000051048"/>
    </source>
</evidence>
<dbReference type="Gene3D" id="1.20.1270.90">
    <property type="entry name" value="AF1782-like"/>
    <property type="match status" value="6"/>
</dbReference>
<dbReference type="Gene3D" id="1.20.120.1850">
    <property type="entry name" value="Ebh helix bundles repeating unit (S and A modules)"/>
    <property type="match status" value="1"/>
</dbReference>
<dbReference type="PATRIC" id="fig|1423740.3.peg.896"/>
<feature type="region of interest" description="Disordered" evidence="6">
    <location>
        <begin position="259"/>
        <end position="328"/>
    </location>
</feature>
<dbReference type="Gene3D" id="2.60.40.10">
    <property type="entry name" value="Immunoglobulins"/>
    <property type="match status" value="7"/>
</dbReference>
<sequence length="1155" mass="116972">MDNNPSASQANVDAAKKAIDDAMNAIKNKANQTSAQPTDVQSVKDAQGTAVTGKATPGSTVEVKDQDGNVLGTAEADKDGNFTVPVSGDVSGDLHVTAQEPGRKASEAVKAVDKTGLEDSITAGDKLSEDGNVTTDDGTKVPVDPADKEALDKALEAGKAVDNDPSASQANVDAAKKKIDDAMKNIKDKANQTSAQPTNVQAVKDANGTNVTGKATPGSTVEVKDQNGNVVGTAKADENGNFTVPVSGDVSGDLAVTAKEPGKQVSAATPVETPKVDKSALETSIEKGDAVQDATQAEKDALDKALQKGKDVRDNPASTQADVDKAQQDIEDALNRINGKSVAPSDVKVSDNGTTVTGKAAPGAEVVVADKDGNVLGKATADKDGNFEVKLSTPQTNGEKLAVSAKEEGKDPAATTAVAPKVDKSGLQSAIKDGNEVANTSKDDIANLEEALDNGNDVNEKASATQKEVDDAKKAIEDALNRINGKSVAPSGVEVADNGTTVTGKAAPGAEVVVADKDGNVLGKATADKDGNFAVELSTPQTNGEKLAVSAKEADKQPATTTAVAPKVDKSGLNQAIADGKEATQGDNYAQANQADKDALDKALEAGKQVTANPAATQVEVNNAKKAIEDALNRINGKSVAPSGVEVADNGTTVTGKAAPGAEVVVADKDGNVLGKATADKDGNFEVKLSTPQTNGEKLAVSAKEADKQPATTTAVAPKVDKSGLQSAIKNGTEHANKVQDDISALEKALDNGKKVDADASASQAEVDQAQKAIEEAIANTTGKSEAPSGVKVSANGTSLTGKAKPGATVTVTDKAGNKLGTAIVDEDGNFTVTFAEKPQTNGEELVVTAQETGKDAASAAAVAPNVDKANLQAAIDEAKQFQTTDVYANAAQADKDTLAKVLMNGQAVMVDAAASQAEVDAAEQAIRSAMKAIQDKANQSSAAPANVKVSENGSQVTGEATPGATVTVADKNGNVLGTAVADANGNFVVVLTTPQTAGQELAVTAQEAGKKANSTSVVAPKIDKSGLQTAVDAGRDFQATAAYANASQAAKDDLNKALTNGQAVLADTTVSQAEVDAAQQAILEAMKALAGAKDVTDTTTNVQANDNKKATSAENGQKQLPQTGEEKAATGMVGLAAILGAFGLLGATKKRKED</sequence>
<dbReference type="InterPro" id="IPR019931">
    <property type="entry name" value="LPXTG_anchor"/>
</dbReference>
<dbReference type="Pfam" id="PF07554">
    <property type="entry name" value="FIVAR"/>
    <property type="match status" value="6"/>
</dbReference>
<feature type="compositionally biased region" description="Polar residues" evidence="6">
    <location>
        <begin position="29"/>
        <end position="41"/>
    </location>
</feature>
<feature type="compositionally biased region" description="Basic and acidic residues" evidence="6">
    <location>
        <begin position="101"/>
        <end position="117"/>
    </location>
</feature>
<evidence type="ECO:0000256" key="5">
    <source>
        <dbReference type="SAM" id="Coils"/>
    </source>
</evidence>
<evidence type="ECO:0000256" key="4">
    <source>
        <dbReference type="ARBA" id="ARBA00023088"/>
    </source>
</evidence>
<dbReference type="Pfam" id="PF00746">
    <property type="entry name" value="Gram_pos_anchor"/>
    <property type="match status" value="1"/>
</dbReference>
<gene>
    <name evidence="9" type="ORF">FC36_GL000846</name>
</gene>
<keyword evidence="3" id="KW-0732">Signal</keyword>
<dbReference type="AlphaFoldDB" id="A0A0R1TDK7"/>
<evidence type="ECO:0000256" key="7">
    <source>
        <dbReference type="SAM" id="Phobius"/>
    </source>
</evidence>
<dbReference type="Pfam" id="PF17936">
    <property type="entry name" value="Big_6"/>
    <property type="match status" value="7"/>
</dbReference>
<reference evidence="9 10" key="1">
    <citation type="journal article" date="2015" name="Genome Announc.">
        <title>Expanding the biotechnology potential of lactobacilli through comparative genomics of 213 strains and associated genera.</title>
        <authorList>
            <person name="Sun Z."/>
            <person name="Harris H.M."/>
            <person name="McCann A."/>
            <person name="Guo C."/>
            <person name="Argimon S."/>
            <person name="Zhang W."/>
            <person name="Yang X."/>
            <person name="Jeffery I.B."/>
            <person name="Cooney J.C."/>
            <person name="Kagawa T.F."/>
            <person name="Liu W."/>
            <person name="Song Y."/>
            <person name="Salvetti E."/>
            <person name="Wrobel A."/>
            <person name="Rasinkangas P."/>
            <person name="Parkhill J."/>
            <person name="Rea M.C."/>
            <person name="O'Sullivan O."/>
            <person name="Ritari J."/>
            <person name="Douillard F.P."/>
            <person name="Paul Ross R."/>
            <person name="Yang R."/>
            <person name="Briner A.E."/>
            <person name="Felis G.E."/>
            <person name="de Vos W.M."/>
            <person name="Barrangou R."/>
            <person name="Klaenhammer T.R."/>
            <person name="Caufield P.W."/>
            <person name="Cui Y."/>
            <person name="Zhang H."/>
            <person name="O'Toole P.W."/>
        </authorList>
    </citation>
    <scope>NUCLEOTIDE SEQUENCE [LARGE SCALE GENOMIC DNA]</scope>
    <source>
        <strain evidence="9 10">DSM 15833</strain>
    </source>
</reference>
<dbReference type="EMBL" id="AZFH01000116">
    <property type="protein sequence ID" value="KRL79238.1"/>
    <property type="molecule type" value="Genomic_DNA"/>
</dbReference>
<dbReference type="PROSITE" id="PS50847">
    <property type="entry name" value="GRAM_POS_ANCHORING"/>
    <property type="match status" value="1"/>
</dbReference>
<evidence type="ECO:0000313" key="9">
    <source>
        <dbReference type="EMBL" id="KRL79238.1"/>
    </source>
</evidence>
<dbReference type="InterPro" id="IPR041498">
    <property type="entry name" value="Big_6"/>
</dbReference>
<proteinExistence type="predicted"/>
<dbReference type="Proteomes" id="UP000051048">
    <property type="component" value="Unassembled WGS sequence"/>
</dbReference>
<comment type="caution">
    <text evidence="9">The sequence shown here is derived from an EMBL/GenBank/DDBJ whole genome shotgun (WGS) entry which is preliminary data.</text>
</comment>
<feature type="region of interest" description="Disordered" evidence="6">
    <location>
        <begin position="27"/>
        <end position="145"/>
    </location>
</feature>
<keyword evidence="5" id="KW-0175">Coiled coil</keyword>
<keyword evidence="7" id="KW-0812">Transmembrane</keyword>
<feature type="region of interest" description="Disordered" evidence="6">
    <location>
        <begin position="189"/>
        <end position="226"/>
    </location>
</feature>
<feature type="coiled-coil region" evidence="5">
    <location>
        <begin position="445"/>
        <end position="482"/>
    </location>
</feature>
<dbReference type="SUPFAM" id="SSF46997">
    <property type="entry name" value="Bacterial immunoglobulin/albumin-binding domains"/>
    <property type="match status" value="1"/>
</dbReference>
<feature type="region of interest" description="Disordered" evidence="6">
    <location>
        <begin position="543"/>
        <end position="564"/>
    </location>
</feature>
<dbReference type="PROSITE" id="PS50890">
    <property type="entry name" value="PUA"/>
    <property type="match status" value="2"/>
</dbReference>
<evidence type="ECO:0000256" key="1">
    <source>
        <dbReference type="ARBA" id="ARBA00022512"/>
    </source>
</evidence>
<accession>A0A0R1TDK7</accession>
<evidence type="ECO:0000256" key="3">
    <source>
        <dbReference type="ARBA" id="ARBA00022729"/>
    </source>
</evidence>
<feature type="transmembrane region" description="Helical" evidence="7">
    <location>
        <begin position="1129"/>
        <end position="1148"/>
    </location>
</feature>
<organism evidence="9 10">
    <name type="scientific">Ligilactobacillus equi DSM 15833 = JCM 10991</name>
    <dbReference type="NCBI Taxonomy" id="1423740"/>
    <lineage>
        <taxon>Bacteria</taxon>
        <taxon>Bacillati</taxon>
        <taxon>Bacillota</taxon>
        <taxon>Bacilli</taxon>
        <taxon>Lactobacillales</taxon>
        <taxon>Lactobacillaceae</taxon>
        <taxon>Ligilactobacillus</taxon>
    </lineage>
</organism>
<feature type="region of interest" description="Disordered" evidence="6">
    <location>
        <begin position="387"/>
        <end position="421"/>
    </location>
</feature>
<keyword evidence="4" id="KW-0572">Peptidoglycan-anchor</keyword>
<name>A0A0R1TDK7_9LACO</name>
<feature type="region of interest" description="Disordered" evidence="6">
    <location>
        <begin position="685"/>
        <end position="717"/>
    </location>
</feature>
<dbReference type="InterPro" id="IPR009063">
    <property type="entry name" value="Ig/albumin-bd_sf"/>
</dbReference>
<dbReference type="NCBIfam" id="TIGR01167">
    <property type="entry name" value="LPXTG_anchor"/>
    <property type="match status" value="1"/>
</dbReference>
<feature type="coiled-coil region" evidence="5">
    <location>
        <begin position="913"/>
        <end position="940"/>
    </location>
</feature>
<feature type="compositionally biased region" description="Polar residues" evidence="6">
    <location>
        <begin position="192"/>
        <end position="219"/>
    </location>
</feature>
<evidence type="ECO:0000259" key="8">
    <source>
        <dbReference type="PROSITE" id="PS50847"/>
    </source>
</evidence>
<evidence type="ECO:0000256" key="6">
    <source>
        <dbReference type="SAM" id="MobiDB-lite"/>
    </source>
</evidence>
<feature type="domain" description="Gram-positive cocci surface proteins LPxTG" evidence="8">
    <location>
        <begin position="1121"/>
        <end position="1155"/>
    </location>
</feature>
<feature type="compositionally biased region" description="Basic and acidic residues" evidence="6">
    <location>
        <begin position="274"/>
        <end position="314"/>
    </location>
</feature>
<keyword evidence="2" id="KW-0964">Secreted</keyword>
<feature type="region of interest" description="Disordered" evidence="6">
    <location>
        <begin position="940"/>
        <end position="959"/>
    </location>
</feature>
<evidence type="ECO:0000256" key="2">
    <source>
        <dbReference type="ARBA" id="ARBA00022525"/>
    </source>
</evidence>
<dbReference type="InterPro" id="IPR013783">
    <property type="entry name" value="Ig-like_fold"/>
</dbReference>
<keyword evidence="7" id="KW-0472">Membrane</keyword>
<keyword evidence="1" id="KW-0134">Cell wall</keyword>
<protein>
    <recommendedName>
        <fullName evidence="8">Gram-positive cocci surface proteins LPxTG domain-containing protein</fullName>
    </recommendedName>
</protein>